<dbReference type="GO" id="GO:0042393">
    <property type="term" value="F:histone binding"/>
    <property type="evidence" value="ECO:0007669"/>
    <property type="project" value="TreeGrafter"/>
</dbReference>
<dbReference type="InterPro" id="IPR047252">
    <property type="entry name" value="TP53BP1-like"/>
</dbReference>
<keyword evidence="6" id="KW-1185">Reference proteome</keyword>
<dbReference type="PANTHER" id="PTHR15321">
    <property type="entry name" value="TUMOR SUPPRESSOR P53-BINDING PROTEIN 1"/>
    <property type="match status" value="1"/>
</dbReference>
<reference evidence="7" key="1">
    <citation type="submission" date="2016-11" db="UniProtKB">
        <authorList>
            <consortium name="WormBaseParasite"/>
        </authorList>
    </citation>
    <scope>IDENTIFICATION</scope>
</reference>
<feature type="region of interest" description="Disordered" evidence="4">
    <location>
        <begin position="115"/>
        <end position="135"/>
    </location>
</feature>
<dbReference type="AlphaFoldDB" id="A0A1I7XGT8"/>
<dbReference type="InterPro" id="IPR056492">
    <property type="entry name" value="SH3_Hsr9"/>
</dbReference>
<evidence type="ECO:0000313" key="7">
    <source>
        <dbReference type="WBParaSite" id="Hba_16967"/>
    </source>
</evidence>
<dbReference type="GO" id="GO:0005634">
    <property type="term" value="C:nucleus"/>
    <property type="evidence" value="ECO:0007669"/>
    <property type="project" value="UniProtKB-SubCell"/>
</dbReference>
<feature type="compositionally biased region" description="Basic and acidic residues" evidence="4">
    <location>
        <begin position="1"/>
        <end position="11"/>
    </location>
</feature>
<dbReference type="Pfam" id="PF24680">
    <property type="entry name" value="SH3_Hsr9"/>
    <property type="match status" value="1"/>
</dbReference>
<feature type="region of interest" description="Disordered" evidence="4">
    <location>
        <begin position="384"/>
        <end position="441"/>
    </location>
</feature>
<dbReference type="GO" id="GO:0045944">
    <property type="term" value="P:positive regulation of transcription by RNA polymerase II"/>
    <property type="evidence" value="ECO:0007669"/>
    <property type="project" value="TreeGrafter"/>
</dbReference>
<feature type="domain" description="BRCT" evidence="5">
    <location>
        <begin position="691"/>
        <end position="794"/>
    </location>
</feature>
<feature type="compositionally biased region" description="Polar residues" evidence="4">
    <location>
        <begin position="411"/>
        <end position="421"/>
    </location>
</feature>
<dbReference type="PANTHER" id="PTHR15321:SF3">
    <property type="entry name" value="TP53-BINDING PROTEIN 1"/>
    <property type="match status" value="1"/>
</dbReference>
<organism evidence="6 7">
    <name type="scientific">Heterorhabditis bacteriophora</name>
    <name type="common">Entomopathogenic nematode worm</name>
    <dbReference type="NCBI Taxonomy" id="37862"/>
    <lineage>
        <taxon>Eukaryota</taxon>
        <taxon>Metazoa</taxon>
        <taxon>Ecdysozoa</taxon>
        <taxon>Nematoda</taxon>
        <taxon>Chromadorea</taxon>
        <taxon>Rhabditida</taxon>
        <taxon>Rhabditina</taxon>
        <taxon>Rhabditomorpha</taxon>
        <taxon>Strongyloidea</taxon>
        <taxon>Heterorhabditidae</taxon>
        <taxon>Heterorhabditis</taxon>
    </lineage>
</organism>
<accession>A0A1I7XGT8</accession>
<dbReference type="CDD" id="cd17724">
    <property type="entry name" value="BRCT_p53bp1_rpt2"/>
    <property type="match status" value="1"/>
</dbReference>
<dbReference type="GO" id="GO:0000077">
    <property type="term" value="P:DNA damage checkpoint signaling"/>
    <property type="evidence" value="ECO:0007669"/>
    <property type="project" value="TreeGrafter"/>
</dbReference>
<name>A0A1I7XGT8_HETBA</name>
<dbReference type="InterPro" id="IPR001357">
    <property type="entry name" value="BRCT_dom"/>
</dbReference>
<dbReference type="Gene3D" id="3.40.50.10190">
    <property type="entry name" value="BRCT domain"/>
    <property type="match status" value="2"/>
</dbReference>
<feature type="region of interest" description="Disordered" evidence="4">
    <location>
        <begin position="283"/>
        <end position="305"/>
    </location>
</feature>
<protein>
    <submittedName>
        <fullName evidence="7">BRCT domain-containing protein</fullName>
    </submittedName>
</protein>
<dbReference type="InterPro" id="IPR036420">
    <property type="entry name" value="BRCT_dom_sf"/>
</dbReference>
<evidence type="ECO:0000256" key="1">
    <source>
        <dbReference type="ARBA" id="ARBA00004123"/>
    </source>
</evidence>
<feature type="region of interest" description="Disordered" evidence="4">
    <location>
        <begin position="1"/>
        <end position="39"/>
    </location>
</feature>
<evidence type="ECO:0000256" key="2">
    <source>
        <dbReference type="ARBA" id="ARBA00022763"/>
    </source>
</evidence>
<comment type="subcellular location">
    <subcellularLocation>
        <location evidence="1">Nucleus</location>
    </subcellularLocation>
</comment>
<evidence type="ECO:0000256" key="3">
    <source>
        <dbReference type="ARBA" id="ARBA00023242"/>
    </source>
</evidence>
<proteinExistence type="predicted"/>
<dbReference type="CDD" id="cd17745">
    <property type="entry name" value="BRCT_p53bp1_rpt1"/>
    <property type="match status" value="1"/>
</dbReference>
<feature type="region of interest" description="Disordered" evidence="4">
    <location>
        <begin position="623"/>
        <end position="672"/>
    </location>
</feature>
<dbReference type="PROSITE" id="PS50172">
    <property type="entry name" value="BRCT"/>
    <property type="match status" value="1"/>
</dbReference>
<dbReference type="SUPFAM" id="SSF52113">
    <property type="entry name" value="BRCT domain"/>
    <property type="match status" value="2"/>
</dbReference>
<feature type="compositionally biased region" description="Polar residues" evidence="4">
    <location>
        <begin position="623"/>
        <end position="647"/>
    </location>
</feature>
<keyword evidence="2" id="KW-0227">DNA damage</keyword>
<sequence length="933" mass="104037">MRCITTKKDDSLSDVDESTNKSDVYCGSNGTDDPIRKKSLPENDFCNYSPNSENICVKISQRDCLPSSKEKQVKSRDELITSEDTHKKLVYYKLIFNQLTVGFISVEGTAFTKDETAKNPELPETPNRQSYSDTKSTKVLTEELNAMDDNIDLKNETETRRRSTRINEKPAKISTHEKNAEETKVNASLKKARKSERDSDTDVLDCVGDNTIKSEKIIKSHKGKQPETQVIVLFIYHNKALIIYQILKIHSTKRGRGAKDVEVKESEENGEPVQRVLRGRIMKTPAKPQTSKGATSVRRGRLGKVDREKVIDADDKFSDLDDTETMKTPTRKGPSRTKVPKRQMKSDEHDPYDIDTEMEKHPEPLKNIQVFAIYAKGRSKKSSEIEGTDFDEDAIGNSEGSPRELKIGRMNFSTIQKTPISASRKRRGSPPSVSLAKRSNIVDIPDLDSESQWAVDHPGDEHAPHENGARVYALFDKVFYPAVVASRDGLGRFKVRFTEDGMVKDVPPAGVIPLRALIADKECLLTDSVSGDEPLPVRVLISPNAASAVDWQKGVFQLEILDDEGKVRHDTDPISAQWNKLSLDMAEWKEYINKKSIEATQVIADNIATTEDRHSRRSKLANFSVTTPSLNQKGQKTAENKSLTTPSVLPKSPAKGMRRSVKKLSTPPPQLDEKPCIVEQAIEEDTATSKPITPIFSGKLFILTSANRPHAEGAPGFKKKFMTDFIVSRGGLVVDDVHEVDAHPEKEWFLISDTHYRTHKYLAAMARAMPCVSHEWILKCLSQDELVSYTNYLLPSGVSILDNQTYELYIPCTYCTITVRPKERGVLLKDKRVMVHSNHQPTNPKALSFVQIWQPMIGLLGGEVVLAVPTEPGSLDVLLTDGSATPSVVEAARCVGAHVVSSEWLIQAIIMSKLPDVDANIRFKHDGGAGDRA</sequence>
<feature type="compositionally biased region" description="Basic and acidic residues" evidence="4">
    <location>
        <begin position="154"/>
        <end position="184"/>
    </location>
</feature>
<feature type="region of interest" description="Disordered" evidence="4">
    <location>
        <begin position="154"/>
        <end position="196"/>
    </location>
</feature>
<keyword evidence="3" id="KW-0539">Nucleus</keyword>
<evidence type="ECO:0000259" key="5">
    <source>
        <dbReference type="PROSITE" id="PS50172"/>
    </source>
</evidence>
<feature type="compositionally biased region" description="Polar residues" evidence="4">
    <location>
        <begin position="126"/>
        <end position="135"/>
    </location>
</feature>
<evidence type="ECO:0000256" key="4">
    <source>
        <dbReference type="SAM" id="MobiDB-lite"/>
    </source>
</evidence>
<dbReference type="SMART" id="SM00292">
    <property type="entry name" value="BRCT"/>
    <property type="match status" value="2"/>
</dbReference>
<evidence type="ECO:0000313" key="6">
    <source>
        <dbReference type="Proteomes" id="UP000095283"/>
    </source>
</evidence>
<dbReference type="WBParaSite" id="Hba_16967">
    <property type="protein sequence ID" value="Hba_16967"/>
    <property type="gene ID" value="Hba_16967"/>
</dbReference>
<feature type="compositionally biased region" description="Basic residues" evidence="4">
    <location>
        <begin position="329"/>
        <end position="343"/>
    </location>
</feature>
<dbReference type="Pfam" id="PF18428">
    <property type="entry name" value="BRCT_3"/>
    <property type="match status" value="1"/>
</dbReference>
<dbReference type="InterPro" id="IPR047250">
    <property type="entry name" value="BRCT_p53bp1-like_rpt2"/>
</dbReference>
<feature type="region of interest" description="Disordered" evidence="4">
    <location>
        <begin position="319"/>
        <end position="352"/>
    </location>
</feature>
<dbReference type="Proteomes" id="UP000095283">
    <property type="component" value="Unplaced"/>
</dbReference>
<dbReference type="InterPro" id="IPR047249">
    <property type="entry name" value="BRCT_p53bp1-like_rpt1"/>
</dbReference>